<evidence type="ECO:0000313" key="7">
    <source>
        <dbReference type="EMBL" id="VAW31584.1"/>
    </source>
</evidence>
<dbReference type="InterPro" id="IPR003358">
    <property type="entry name" value="tRNA_(Gua-N-7)_MeTrfase_Trmb"/>
</dbReference>
<dbReference type="PANTHER" id="PTHR23417">
    <property type="entry name" value="3-DEOXY-D-MANNO-OCTULOSONIC-ACID TRANSFERASE/TRNA GUANINE-N 7 - -METHYLTRANSFERASE"/>
    <property type="match status" value="1"/>
</dbReference>
<evidence type="ECO:0000256" key="1">
    <source>
        <dbReference type="ARBA" id="ARBA00000142"/>
    </source>
</evidence>
<dbReference type="PANTHER" id="PTHR23417:SF14">
    <property type="entry name" value="PENTACOTRIPEPTIDE-REPEAT REGION OF PRORP DOMAIN-CONTAINING PROTEIN"/>
    <property type="match status" value="1"/>
</dbReference>
<keyword evidence="3 7" id="KW-0489">Methyltransferase</keyword>
<dbReference type="NCBIfam" id="TIGR00091">
    <property type="entry name" value="tRNA (guanosine(46)-N7)-methyltransferase TrmB"/>
    <property type="match status" value="1"/>
</dbReference>
<accession>A0A3B0VIV1</accession>
<dbReference type="AlphaFoldDB" id="A0A3B0VIV1"/>
<organism evidence="7">
    <name type="scientific">hydrothermal vent metagenome</name>
    <dbReference type="NCBI Taxonomy" id="652676"/>
    <lineage>
        <taxon>unclassified sequences</taxon>
        <taxon>metagenomes</taxon>
        <taxon>ecological metagenomes</taxon>
    </lineage>
</organism>
<dbReference type="SUPFAM" id="SSF53335">
    <property type="entry name" value="S-adenosyl-L-methionine-dependent methyltransferases"/>
    <property type="match status" value="1"/>
</dbReference>
<dbReference type="HAMAP" id="MF_01057">
    <property type="entry name" value="tRNA_methyltr_TrmB"/>
    <property type="match status" value="1"/>
</dbReference>
<dbReference type="GO" id="GO:0043527">
    <property type="term" value="C:tRNA methyltransferase complex"/>
    <property type="evidence" value="ECO:0007669"/>
    <property type="project" value="TreeGrafter"/>
</dbReference>
<evidence type="ECO:0000256" key="3">
    <source>
        <dbReference type="ARBA" id="ARBA00022603"/>
    </source>
</evidence>
<keyword evidence="4 7" id="KW-0808">Transferase</keyword>
<dbReference type="Gene3D" id="3.40.50.150">
    <property type="entry name" value="Vaccinia Virus protein VP39"/>
    <property type="match status" value="1"/>
</dbReference>
<dbReference type="PROSITE" id="PS51625">
    <property type="entry name" value="SAM_MT_TRMB"/>
    <property type="match status" value="1"/>
</dbReference>
<dbReference type="Pfam" id="PF02390">
    <property type="entry name" value="Methyltransf_4"/>
    <property type="match status" value="1"/>
</dbReference>
<comment type="catalytic activity">
    <reaction evidence="1">
        <text>guanosine(46) in tRNA + S-adenosyl-L-methionine = N(7)-methylguanosine(46) in tRNA + S-adenosyl-L-homocysteine</text>
        <dbReference type="Rhea" id="RHEA:42708"/>
        <dbReference type="Rhea" id="RHEA-COMP:10188"/>
        <dbReference type="Rhea" id="RHEA-COMP:10189"/>
        <dbReference type="ChEBI" id="CHEBI:57856"/>
        <dbReference type="ChEBI" id="CHEBI:59789"/>
        <dbReference type="ChEBI" id="CHEBI:74269"/>
        <dbReference type="ChEBI" id="CHEBI:74480"/>
        <dbReference type="EC" id="2.1.1.33"/>
    </reaction>
</comment>
<evidence type="ECO:0000256" key="2">
    <source>
        <dbReference type="ARBA" id="ARBA00011977"/>
    </source>
</evidence>
<reference evidence="7" key="1">
    <citation type="submission" date="2018-06" db="EMBL/GenBank/DDBJ databases">
        <authorList>
            <person name="Zhirakovskaya E."/>
        </authorList>
    </citation>
    <scope>NUCLEOTIDE SEQUENCE</scope>
</reference>
<keyword evidence="6" id="KW-0819">tRNA processing</keyword>
<dbReference type="InterPro" id="IPR029063">
    <property type="entry name" value="SAM-dependent_MTases_sf"/>
</dbReference>
<gene>
    <name evidence="7" type="ORF">MNBD_CHLOROFLEXI01-1309</name>
</gene>
<name>A0A3B0VIV1_9ZZZZ</name>
<evidence type="ECO:0000256" key="6">
    <source>
        <dbReference type="ARBA" id="ARBA00022694"/>
    </source>
</evidence>
<protein>
    <recommendedName>
        <fullName evidence="2">tRNA (guanine(46)-N(7))-methyltransferase</fullName>
        <ecNumber evidence="2">2.1.1.33</ecNumber>
    </recommendedName>
</protein>
<dbReference type="EMBL" id="UOEU01000253">
    <property type="protein sequence ID" value="VAW31584.1"/>
    <property type="molecule type" value="Genomic_DNA"/>
</dbReference>
<proteinExistence type="inferred from homology"/>
<dbReference type="EC" id="2.1.1.33" evidence="2"/>
<keyword evidence="5" id="KW-0949">S-adenosyl-L-methionine</keyword>
<dbReference type="CDD" id="cd02440">
    <property type="entry name" value="AdoMet_MTases"/>
    <property type="match status" value="1"/>
</dbReference>
<evidence type="ECO:0000256" key="4">
    <source>
        <dbReference type="ARBA" id="ARBA00022679"/>
    </source>
</evidence>
<dbReference type="GO" id="GO:0008176">
    <property type="term" value="F:tRNA (guanine(46)-N7)-methyltransferase activity"/>
    <property type="evidence" value="ECO:0007669"/>
    <property type="project" value="UniProtKB-EC"/>
</dbReference>
<dbReference type="InterPro" id="IPR055361">
    <property type="entry name" value="tRNA_methyltr_TrmB_bact"/>
</dbReference>
<sequence length="345" mass="38963">MAIYNRLMTLSLLQTQQLAWPVAWNTVFGRQAPLLIEIGFGGGHFLVDLAQKRPFANILGVEISLPALERGQRKIKMAALSNVRLLQSDARALLQALCAPQSVDGVIINFPDPWPKANHHHRRLISVDFLHLLATRMVAGSRLDIATDHAAYAEVITAAVEATPYFHSRLPSTFVTNDDERLRTKYEQIGLDEGRVCHYYKWERNDLPAPNIFPVPKELPMPHVVLQSPLGLDAIEEKYAQWHVAADGCHISFMELFRAHEGKMLFVETYLREEPLAQRLGLLVRQRESGNYVISLHELGFPRPTAGVHLAIGHLAQWLLGLHEENTVLHHNLQQGILNTRQLPL</sequence>
<evidence type="ECO:0000256" key="5">
    <source>
        <dbReference type="ARBA" id="ARBA00022691"/>
    </source>
</evidence>